<feature type="non-terminal residue" evidence="1">
    <location>
        <position position="2306"/>
    </location>
</feature>
<keyword evidence="1" id="KW-0808">Transferase</keyword>
<accession>A0ACC3NB28</accession>
<keyword evidence="1" id="KW-0012">Acyltransferase</keyword>
<evidence type="ECO:0000313" key="1">
    <source>
        <dbReference type="EMBL" id="KAK3713706.1"/>
    </source>
</evidence>
<organism evidence="1 2">
    <name type="scientific">Vermiconidia calcicola</name>
    <dbReference type="NCBI Taxonomy" id="1690605"/>
    <lineage>
        <taxon>Eukaryota</taxon>
        <taxon>Fungi</taxon>
        <taxon>Dikarya</taxon>
        <taxon>Ascomycota</taxon>
        <taxon>Pezizomycotina</taxon>
        <taxon>Dothideomycetes</taxon>
        <taxon>Dothideomycetidae</taxon>
        <taxon>Mycosphaerellales</taxon>
        <taxon>Extremaceae</taxon>
        <taxon>Vermiconidia</taxon>
    </lineage>
</organism>
<evidence type="ECO:0000313" key="2">
    <source>
        <dbReference type="Proteomes" id="UP001281147"/>
    </source>
</evidence>
<dbReference type="EC" id="2.3.2.26" evidence="1"/>
<dbReference type="EMBL" id="JAUTXU010000061">
    <property type="protein sequence ID" value="KAK3713706.1"/>
    <property type="molecule type" value="Genomic_DNA"/>
</dbReference>
<gene>
    <name evidence="1" type="primary">TOM1_1</name>
    <name evidence="1" type="ORF">LTR37_008400</name>
</gene>
<protein>
    <submittedName>
        <fullName evidence="1">E3 ubiquitin-protein ligase tom1</fullName>
        <ecNumber evidence="1">2.3.2.26</ecNumber>
    </submittedName>
</protein>
<proteinExistence type="predicted"/>
<keyword evidence="2" id="KW-1185">Reference proteome</keyword>
<dbReference type="Proteomes" id="UP001281147">
    <property type="component" value="Unassembled WGS sequence"/>
</dbReference>
<name>A0ACC3NB28_9PEZI</name>
<sequence length="2306" mass="254893">MGRIKKVATERHTATASPFISQFVQQATSVPLHELPAKLGGFPQHWPFPRGDLYHWIPLLDRFDHVLELFNKEYGLVKGPQQEAFECRLLQKGDAEESMPYPSTGAQQKELETIGYSTEGDRELLESIIHFTRILLEHCGNRSLYASSSHLNDLLNAADLSLLQLCLRLCLRLAQRYQVARYKNSLPHAQAILLQNHYSLSFDRLYKIAQPFPKPPPQAAQSSNHTPGKGKDKTSHAPSYNPCDLVAIAKEPIATAAKSDLASVHLMYYEQSASTSRPGSAHQPTEAFLASPTPARRTSNLGPSRERPSMGERNTTNDLSLTPVKSREVDSTASSAPKTFHITSSRVAETPAWELVREALSKLPTDSAYEVLNRIRIAKAFTNAEASTQSLLQVRLLAVANLAYALGESKFQEKIGTADHEEPKRFHLAQQLSALLQPATSSQIALSLRTETAVLLTLEALSKVRHKSAEVSDALQISQNHGVLFYELRKVISTLNVEEHQEKGLEHQETEWRDATFDLTNTLLQSNAQSRHADRMISAGLMSILIEALSLRTHRAERFYEKVLQFFDSFIHGIPSAFQTLADVKGLDIIADLTSHEVTSALQNAKDGNGLPGQFKSKVVDYDIPFYQQSTLRQLFKFMTHMFEHSAGTHDREMRNLVDTPQVLGALRNVIENAPVFGSNVWSGGVNIMSSFIHNEPTSFQVVGEAGLVKSLLQTIVPWELKDTEDADTESKEVPTALEYKNGVLQYPTPSGILPVGETMCDIPTAFGAICLNESGMKLFQSSKALVKFMDIFISPPHVRALEEEGQTAAQIGQAFDELSRHHPQLKEQIMHTVVEMVKRVSEVCKYLAEGKGVGAKLWERTLSGIAIAGGKEALGGQNTPPTTAVKPEDIEEDDKDRVSGVPFISACFKFLDGFFHNTGMCSYFCEQGGAIPLVDLATSASNPHDLVAFPVFSKIAQVLKTMCEAKPHLVLPSLIRRTQLAIGHLKPLVENKNPEGVFATFTDLSKPQISSLPDGSEGTAVLKSLATMHMLTHILGRALAPPQFTSSRHSNLPNQLFTILNFTDIYIELVDSLSQLHAACVWESLALQKSMSDERKQQTDPKPFMMRRVDANGVVELAAEIRTDSQTKGDTSTRADKAASSESREDSLALKNAKAVRYLLSQAPMGIEAFFHSLGQALVPKRSDVATRQHAALVADRLAQSLVWELEYKKFETADEVMDSKYTVSIANACTRTLLRNSHTMESWGAKEALTLVLNKFYLANGFSKLNECLQRFGDTLAKLPQKGDALDLCAREALSTILGFYNHIVKDKCIAEAVQTQPISIRAHNQADYFMPGQFIVEIRDAVLPAVTKLWQSSALEGIGDNHAKTIIEILRTILKADGEDRALKRSDNASRRVQTAQPEFKLKSKQGLQHLQSSGFDDRLAREALYRCNNHDANATDYCRLRKLCEEAPSFPIPEGEPSPEAETTSAPQASSDGAEAPAPSEFELQHQQSVEMMDTTPEQPESAEAPTESSALERTETASSDPMSDDEGFRIGNLPAGIQERDLVAMVGSGRLNDIMNLTNGGSGGPSADLPAKDTQQPYTTIDDLDEKRDALREDLIDRCLEVLSAQPTITFELADLIQAAVAKSGEGANPRADIGRTLVSSLLSLQGEEPSEESGAKISAYAHLVALILQDRDFFDSTLDELKEYFDALVSWIQLGQDQKAEDAPWIEMILLIIERVLAEDEQPVEIIWQPPPADDPLKALPEPSRPEPVVSTELRSSLFDAIVELLPKVGKNRSLALSVSRVLAVLTRRRDLALRLSDKHSMSRLFVMVRQLAGSIDEKLQGSFMIVLRHLIEDETILRQVMRTEIKTAFENHRSSRPMDTTSYTRNLYHLVLRDPELFVKVTGEMTEVARFDGNPNRAQSLTLKKDTPPRAEEPKQPIADETYAQKTVEAVEGTVDAPKVTEVKPPTVEATDGVVQFLLRELSNYKDVEEKPTAPVKDQSEPNADDSTGDVDMADASASTATPMPAANGTSRVSSSNGKSDKPTFKPEEHVIYIYRCFIMQCLAELLASYNRTKVEFINFSRKPETTPATPSKPRAGTLNYLLNGLIPAGTLEHRDDIAHRKKLSTSHWATVVLVSLCSKTAELQTPRELNSQDVNEEESDLTFVRKFVLEHVLRAFREATSSSEPLDLRYSRLLALGELFNRLLSPKTDRMVPSNSYAGASQQIGKLMYEKSFVGAMTAAIAELDLNFPNAKRAVKYILGPLKLLTELGVWLSQHSDISSSATATTDEDEISSATSVSGEEDDEREQTPDLYRNSTLG</sequence>
<comment type="caution">
    <text evidence="1">The sequence shown here is derived from an EMBL/GenBank/DDBJ whole genome shotgun (WGS) entry which is preliminary data.</text>
</comment>
<reference evidence="1" key="1">
    <citation type="submission" date="2023-07" db="EMBL/GenBank/DDBJ databases">
        <title>Black Yeasts Isolated from many extreme environments.</title>
        <authorList>
            <person name="Coleine C."/>
            <person name="Stajich J.E."/>
            <person name="Selbmann L."/>
        </authorList>
    </citation>
    <scope>NUCLEOTIDE SEQUENCE</scope>
    <source>
        <strain evidence="1">CCFEE 5714</strain>
    </source>
</reference>